<proteinExistence type="predicted"/>
<protein>
    <recommendedName>
        <fullName evidence="1">Endonuclease/exonuclease/phosphatase domain-containing protein</fullName>
    </recommendedName>
</protein>
<reference evidence="2 3" key="1">
    <citation type="journal article" date="2021" name="Comput. Struct. Biotechnol. J.">
        <title>De novo genome assembly of the potent medicinal plant Rehmannia glutinosa using nanopore technology.</title>
        <authorList>
            <person name="Ma L."/>
            <person name="Dong C."/>
            <person name="Song C."/>
            <person name="Wang X."/>
            <person name="Zheng X."/>
            <person name="Niu Y."/>
            <person name="Chen S."/>
            <person name="Feng W."/>
        </authorList>
    </citation>
    <scope>NUCLEOTIDE SEQUENCE [LARGE SCALE GENOMIC DNA]</scope>
    <source>
        <strain evidence="2">DH-2019</strain>
    </source>
</reference>
<dbReference type="EMBL" id="JABTTQ020003089">
    <property type="protein sequence ID" value="KAK6120408.1"/>
    <property type="molecule type" value="Genomic_DNA"/>
</dbReference>
<evidence type="ECO:0000259" key="1">
    <source>
        <dbReference type="Pfam" id="PF03372"/>
    </source>
</evidence>
<sequence length="365" mass="43237">MGGPSTVSQVKESWRLLRPDLFFLCETKRKKGFVKTVARQLRVDQNWFCVEPQGKSGGLFLCWSNEVKVLNIVPSYFSLEVEVLQPSDGSSIWVIFVYCSSQIRERVEQWDFFLKARPNWGNLWIIGGDFNDICGHEEKKGGRRRSHSSFDFFNSFIGNMGMKEISSLGNETTWANNRVGEGFVKEKLDRFFGSLDWLSNFPNAISQVNFRSSSDHCMICLDSSPFKKPLKKRFFFDKRWLHRERIDEVVQKSWCVDFSGVPMYRVQSKISECRIRLLKWSSNFRNLSNARMKLLNLDLDLERKKGGERDWNKWHKLKREMDVEYLQEEQYWKQKARIQWLKEGDKNSKFFHALTLQRRKNNKDL</sequence>
<dbReference type="SUPFAM" id="SSF56219">
    <property type="entry name" value="DNase I-like"/>
    <property type="match status" value="1"/>
</dbReference>
<accession>A0ABR0UDN8</accession>
<gene>
    <name evidence="2" type="ORF">DH2020_045888</name>
</gene>
<feature type="domain" description="Endonuclease/exonuclease/phosphatase" evidence="1">
    <location>
        <begin position="17"/>
        <end position="216"/>
    </location>
</feature>
<dbReference type="PANTHER" id="PTHR33710">
    <property type="entry name" value="BNAC02G09200D PROTEIN"/>
    <property type="match status" value="1"/>
</dbReference>
<evidence type="ECO:0000313" key="3">
    <source>
        <dbReference type="Proteomes" id="UP001318860"/>
    </source>
</evidence>
<dbReference type="InterPro" id="IPR036691">
    <property type="entry name" value="Endo/exonu/phosph_ase_sf"/>
</dbReference>
<dbReference type="Proteomes" id="UP001318860">
    <property type="component" value="Unassembled WGS sequence"/>
</dbReference>
<dbReference type="Pfam" id="PF03372">
    <property type="entry name" value="Exo_endo_phos"/>
    <property type="match status" value="1"/>
</dbReference>
<comment type="caution">
    <text evidence="2">The sequence shown here is derived from an EMBL/GenBank/DDBJ whole genome shotgun (WGS) entry which is preliminary data.</text>
</comment>
<evidence type="ECO:0000313" key="2">
    <source>
        <dbReference type="EMBL" id="KAK6120408.1"/>
    </source>
</evidence>
<dbReference type="PANTHER" id="PTHR33710:SF71">
    <property type="entry name" value="ENDONUCLEASE_EXONUCLEASE_PHOSPHATASE DOMAIN-CONTAINING PROTEIN"/>
    <property type="match status" value="1"/>
</dbReference>
<dbReference type="Gene3D" id="3.60.10.10">
    <property type="entry name" value="Endonuclease/exonuclease/phosphatase"/>
    <property type="match status" value="1"/>
</dbReference>
<name>A0ABR0UDN8_REHGL</name>
<organism evidence="2 3">
    <name type="scientific">Rehmannia glutinosa</name>
    <name type="common">Chinese foxglove</name>
    <dbReference type="NCBI Taxonomy" id="99300"/>
    <lineage>
        <taxon>Eukaryota</taxon>
        <taxon>Viridiplantae</taxon>
        <taxon>Streptophyta</taxon>
        <taxon>Embryophyta</taxon>
        <taxon>Tracheophyta</taxon>
        <taxon>Spermatophyta</taxon>
        <taxon>Magnoliopsida</taxon>
        <taxon>eudicotyledons</taxon>
        <taxon>Gunneridae</taxon>
        <taxon>Pentapetalae</taxon>
        <taxon>asterids</taxon>
        <taxon>lamiids</taxon>
        <taxon>Lamiales</taxon>
        <taxon>Orobanchaceae</taxon>
        <taxon>Rehmannieae</taxon>
        <taxon>Rehmannia</taxon>
    </lineage>
</organism>
<dbReference type="InterPro" id="IPR005135">
    <property type="entry name" value="Endo/exonuclease/phosphatase"/>
</dbReference>
<keyword evidence="3" id="KW-1185">Reference proteome</keyword>